<dbReference type="Gene3D" id="1.20.1370.10">
    <property type="entry name" value="Hemocyanin, N-terminal domain"/>
    <property type="match status" value="1"/>
</dbReference>
<evidence type="ECO:0000259" key="4">
    <source>
        <dbReference type="Pfam" id="PF03722"/>
    </source>
</evidence>
<dbReference type="InterPro" id="IPR000896">
    <property type="entry name" value="Hemocyanin/hexamerin_mid_dom"/>
</dbReference>
<reference evidence="7" key="1">
    <citation type="submission" date="2025-08" db="UniProtKB">
        <authorList>
            <consortium name="RefSeq"/>
        </authorList>
    </citation>
    <scope>IDENTIFICATION</scope>
    <source>
        <strain evidence="7">15085-1641.00</strain>
        <tissue evidence="7">Whole body</tissue>
    </source>
</reference>
<feature type="domain" description="Hemocyanin middle" evidence="3">
    <location>
        <begin position="161"/>
        <end position="368"/>
    </location>
</feature>
<dbReference type="GO" id="GO:0005615">
    <property type="term" value="C:extracellular space"/>
    <property type="evidence" value="ECO:0007669"/>
    <property type="project" value="UniProtKB-ARBA"/>
</dbReference>
<dbReference type="SUPFAM" id="SSF48050">
    <property type="entry name" value="Hemocyanin, N-terminal domain"/>
    <property type="match status" value="1"/>
</dbReference>
<accession>A0A6J1LS34</accession>
<dbReference type="KEGG" id="dhe:111599268"/>
<feature type="domain" description="Hemocyanin N-terminal" evidence="4">
    <location>
        <begin position="33"/>
        <end position="154"/>
    </location>
</feature>
<evidence type="ECO:0000259" key="5">
    <source>
        <dbReference type="Pfam" id="PF03723"/>
    </source>
</evidence>
<dbReference type="GO" id="GO:0097009">
    <property type="term" value="P:energy homeostasis"/>
    <property type="evidence" value="ECO:0007669"/>
    <property type="project" value="UniProtKB-ARBA"/>
</dbReference>
<dbReference type="InterPro" id="IPR037020">
    <property type="entry name" value="Hemocyanin_C_sf"/>
</dbReference>
<feature type="chain" id="PRO_5026831904" evidence="2">
    <location>
        <begin position="23"/>
        <end position="672"/>
    </location>
</feature>
<dbReference type="AlphaFoldDB" id="A0A6J1LS34"/>
<evidence type="ECO:0000313" key="6">
    <source>
        <dbReference type="Proteomes" id="UP000504633"/>
    </source>
</evidence>
<dbReference type="SUPFAM" id="SSF48056">
    <property type="entry name" value="Di-copper centre-containing domain"/>
    <property type="match status" value="1"/>
</dbReference>
<dbReference type="InterPro" id="IPR014756">
    <property type="entry name" value="Ig_E-set"/>
</dbReference>
<dbReference type="OrthoDB" id="6371642at2759"/>
<evidence type="ECO:0000259" key="3">
    <source>
        <dbReference type="Pfam" id="PF00372"/>
    </source>
</evidence>
<evidence type="ECO:0000256" key="1">
    <source>
        <dbReference type="ARBA" id="ARBA00022761"/>
    </source>
</evidence>
<keyword evidence="1" id="KW-0758">Storage protein</keyword>
<organism evidence="6 7">
    <name type="scientific">Drosophila hydei</name>
    <name type="common">Fruit fly</name>
    <dbReference type="NCBI Taxonomy" id="7224"/>
    <lineage>
        <taxon>Eukaryota</taxon>
        <taxon>Metazoa</taxon>
        <taxon>Ecdysozoa</taxon>
        <taxon>Arthropoda</taxon>
        <taxon>Hexapoda</taxon>
        <taxon>Insecta</taxon>
        <taxon>Pterygota</taxon>
        <taxon>Neoptera</taxon>
        <taxon>Endopterygota</taxon>
        <taxon>Diptera</taxon>
        <taxon>Brachycera</taxon>
        <taxon>Muscomorpha</taxon>
        <taxon>Ephydroidea</taxon>
        <taxon>Drosophilidae</taxon>
        <taxon>Drosophila</taxon>
    </lineage>
</organism>
<proteinExistence type="predicted"/>
<name>A0A6J1LS34_DROHY</name>
<dbReference type="GeneID" id="111599268"/>
<dbReference type="RefSeq" id="XP_023170635.2">
    <property type="nucleotide sequence ID" value="XM_023314867.2"/>
</dbReference>
<dbReference type="InterPro" id="IPR036697">
    <property type="entry name" value="Hemocyanin_N_sf"/>
</dbReference>
<dbReference type="SUPFAM" id="SSF81296">
    <property type="entry name" value="E set domains"/>
    <property type="match status" value="1"/>
</dbReference>
<dbReference type="Pfam" id="PF03723">
    <property type="entry name" value="Hemocyanin_C"/>
    <property type="match status" value="1"/>
</dbReference>
<dbReference type="Pfam" id="PF00372">
    <property type="entry name" value="Hemocyanin_M"/>
    <property type="match status" value="1"/>
</dbReference>
<dbReference type="PANTHER" id="PTHR11511:SF5">
    <property type="entry name" value="FAT-BODY PROTEIN 1-RELATED"/>
    <property type="match status" value="1"/>
</dbReference>
<protein>
    <submittedName>
        <fullName evidence="7">Larval serum protein 1 alpha chain</fullName>
    </submittedName>
</protein>
<dbReference type="OMA" id="SDKTQYV"/>
<dbReference type="PANTHER" id="PTHR11511">
    <property type="entry name" value="LARVAL STORAGE PROTEIN/PHENOLOXIDASE"/>
    <property type="match status" value="1"/>
</dbReference>
<dbReference type="InterPro" id="IPR013788">
    <property type="entry name" value="Hemocyanin/hexamerin"/>
</dbReference>
<feature type="signal peptide" evidence="2">
    <location>
        <begin position="1"/>
        <end position="22"/>
    </location>
</feature>
<dbReference type="Gene3D" id="1.10.1280.10">
    <property type="entry name" value="Di-copper center containing domain from catechol oxidase"/>
    <property type="match status" value="1"/>
</dbReference>
<dbReference type="Gene3D" id="2.60.40.1520">
    <property type="entry name" value="Hemocyanin, C-terminal domain"/>
    <property type="match status" value="1"/>
</dbReference>
<dbReference type="Pfam" id="PF03722">
    <property type="entry name" value="Hemocyanin_N"/>
    <property type="match status" value="1"/>
</dbReference>
<evidence type="ECO:0000256" key="2">
    <source>
        <dbReference type="SAM" id="SignalP"/>
    </source>
</evidence>
<dbReference type="InterPro" id="IPR005203">
    <property type="entry name" value="Hemocyanin_C"/>
</dbReference>
<evidence type="ECO:0000313" key="7">
    <source>
        <dbReference type="RefSeq" id="XP_023170635.2"/>
    </source>
</evidence>
<gene>
    <name evidence="7" type="primary">LOC111599268</name>
</gene>
<dbReference type="Proteomes" id="UP000504633">
    <property type="component" value="Unplaced"/>
</dbReference>
<dbReference type="InterPro" id="IPR008922">
    <property type="entry name" value="Di-copper_centre_dom_sf"/>
</dbReference>
<sequence length="672" mass="78936">MLRFGLLLSLLVIPLQLSPNDAIFPGNIANQYYLNKQRFLLEILHHLQEPLLHEQWIALGQRIVSDKTEYVFYTEQMEQFYQQLSSDRLLPKDVYYNPLQPEHYRETLGLFQFFYNTREWSTLRQNICWARVHANPGLFLHALMQTMLKRDDYRVLIMPKIYELLPAPYHSETVVREAGNFNYINWIRQQAMMGNQSHIQMVLPKKLLPMNLTGDLRTASKWSEAMSEVQILSLSEPKMPQGKLSHLIEDFGWLSYWYYLNMGVALQDNPSQAARIRDWCYWQLSQIVARYKLERYGQQMEYKRLPMQEQENSQLLTWQGQRYQLETRATRAQLTELLRKLELRVEAAISTQSFSLSNGTLIDLQKGHNWLLGLEQLFPYDLSQLQLPSAGQPQQLLELHTMLRQPRFYAYADRLLHAYRSYRSEFQPSYPQSVRPADISIEDILVEPLITFDEPVDVDLSNLLHARNFYYEKHFMWPHSLQSRRLRLQQQPFAITFQLVSNRTQSTILRTYLTTAGGAVNEEPFYQLDSFLTVLYKGNNTIRRESRDFLGSIGDHISFTELYHYVSLAEQEQYDFPLNITLPSCGFPRRLLLPRGGTGAPLAMRLLTIATPYNYKAKQGNELFCDFSKGVSSWDELPHGYPFERFVEQAELQGSHAYWKAVEIAHRDYKLA</sequence>
<feature type="domain" description="Hemocyanin C-terminal" evidence="5">
    <location>
        <begin position="434"/>
        <end position="666"/>
    </location>
</feature>
<dbReference type="InterPro" id="IPR005204">
    <property type="entry name" value="Hemocyanin_N"/>
</dbReference>
<keyword evidence="6" id="KW-1185">Reference proteome</keyword>
<keyword evidence="2" id="KW-0732">Signal</keyword>
<dbReference type="GO" id="GO:0045735">
    <property type="term" value="F:nutrient reservoir activity"/>
    <property type="evidence" value="ECO:0007669"/>
    <property type="project" value="UniProtKB-KW"/>
</dbReference>